<reference evidence="2 3" key="1">
    <citation type="submission" date="2021-07" db="EMBL/GenBank/DDBJ databases">
        <title>Whole Genome Sequence of Nocardia Iowensis.</title>
        <authorList>
            <person name="Lamm A."/>
            <person name="Collins-Fairclough A.M."/>
            <person name="Bunk B."/>
            <person name="Sproer C."/>
        </authorList>
    </citation>
    <scope>NUCLEOTIDE SEQUENCE [LARGE SCALE GENOMIC DNA]</scope>
    <source>
        <strain evidence="2 3">NRRL 5646</strain>
    </source>
</reference>
<protein>
    <submittedName>
        <fullName evidence="2">Helix-turn-helix domain-containing protein</fullName>
    </submittedName>
</protein>
<dbReference type="PROSITE" id="PS50943">
    <property type="entry name" value="HTH_CROC1"/>
    <property type="match status" value="1"/>
</dbReference>
<name>A0ABX8S2Q2_NOCIO</name>
<sequence length="312" mass="35183">MVAEPVRIGVVDSRVAERGPTALRIAVGGQLRKLREQCGITREAAGEHIRGSHAKISRLELGRTGFKERDIADLLSLYGVTEPDQREMFLGLARKANEPGWWHRYNDLLPQWFETYIGLEGAAQTIRTFEGQLVPGLLQIEDYTRAVVAVGHENAEAARRTEQRTMRQEFDAQAARRVELRGRRQEILDVQGGPALWAVLDEAVLHRPIGGRKVLRAQIEHLVEMTNKRSVTIQVLPYRAGGHAAAGSSFTMLRFAERELPDIIYLEQLTSALYLDRPEDVHLYREVMDQLAVQAEPPDRSRELLIAAAEEL</sequence>
<dbReference type="InterPro" id="IPR001387">
    <property type="entry name" value="Cro/C1-type_HTH"/>
</dbReference>
<dbReference type="RefSeq" id="WP_218476586.1">
    <property type="nucleotide sequence ID" value="NZ_BAABJN010000018.1"/>
</dbReference>
<keyword evidence="3" id="KW-1185">Reference proteome</keyword>
<dbReference type="CDD" id="cd00093">
    <property type="entry name" value="HTH_XRE"/>
    <property type="match status" value="1"/>
</dbReference>
<dbReference type="EMBL" id="CP078145">
    <property type="protein sequence ID" value="QXN94141.1"/>
    <property type="molecule type" value="Genomic_DNA"/>
</dbReference>
<dbReference type="Pfam" id="PF19054">
    <property type="entry name" value="DUF5753"/>
    <property type="match status" value="2"/>
</dbReference>
<dbReference type="SMART" id="SM00530">
    <property type="entry name" value="HTH_XRE"/>
    <property type="match status" value="1"/>
</dbReference>
<organism evidence="2 3">
    <name type="scientific">Nocardia iowensis</name>
    <dbReference type="NCBI Taxonomy" id="204891"/>
    <lineage>
        <taxon>Bacteria</taxon>
        <taxon>Bacillati</taxon>
        <taxon>Actinomycetota</taxon>
        <taxon>Actinomycetes</taxon>
        <taxon>Mycobacteriales</taxon>
        <taxon>Nocardiaceae</taxon>
        <taxon>Nocardia</taxon>
    </lineage>
</organism>
<accession>A0ABX8S2Q2</accession>
<dbReference type="Proteomes" id="UP000694257">
    <property type="component" value="Chromosome"/>
</dbReference>
<evidence type="ECO:0000313" key="2">
    <source>
        <dbReference type="EMBL" id="QXN94141.1"/>
    </source>
</evidence>
<dbReference type="Pfam" id="PF13560">
    <property type="entry name" value="HTH_31"/>
    <property type="match status" value="1"/>
</dbReference>
<feature type="domain" description="HTH cro/C1-type" evidence="1">
    <location>
        <begin position="31"/>
        <end position="85"/>
    </location>
</feature>
<proteinExistence type="predicted"/>
<gene>
    <name evidence="2" type="ORF">KV110_14395</name>
</gene>
<dbReference type="InterPro" id="IPR043917">
    <property type="entry name" value="DUF5753"/>
</dbReference>
<evidence type="ECO:0000259" key="1">
    <source>
        <dbReference type="PROSITE" id="PS50943"/>
    </source>
</evidence>
<evidence type="ECO:0000313" key="3">
    <source>
        <dbReference type="Proteomes" id="UP000694257"/>
    </source>
</evidence>